<feature type="domain" description="Gfo/Idh/MocA-like oxidoreductase N-terminal" evidence="2">
    <location>
        <begin position="7"/>
        <end position="126"/>
    </location>
</feature>
<accession>A0ABM9CQH8</accession>
<dbReference type="Pfam" id="PF01408">
    <property type="entry name" value="GFO_IDH_MocA"/>
    <property type="match status" value="1"/>
</dbReference>
<protein>
    <submittedName>
        <fullName evidence="4">Inositol 2-dehydrogenase/D-chiro-inositol 3-dehydrogenase</fullName>
        <ecNumber evidence="4">1.1.1.369</ecNumber>
    </submittedName>
</protein>
<keyword evidence="1 4" id="KW-0560">Oxidoreductase</keyword>
<reference evidence="4" key="1">
    <citation type="submission" date="2022-01" db="EMBL/GenBank/DDBJ databases">
        <authorList>
            <person name="Criscuolo A."/>
        </authorList>
    </citation>
    <scope>NUCLEOTIDE SEQUENCE</scope>
    <source>
        <strain evidence="4">CIP111891</strain>
    </source>
</reference>
<dbReference type="RefSeq" id="WP_236291288.1">
    <property type="nucleotide sequence ID" value="NZ_CAKMMW010000020.1"/>
</dbReference>
<evidence type="ECO:0000256" key="1">
    <source>
        <dbReference type="ARBA" id="ARBA00023002"/>
    </source>
</evidence>
<dbReference type="EC" id="1.1.1.369" evidence="4"/>
<evidence type="ECO:0000259" key="2">
    <source>
        <dbReference type="Pfam" id="PF01408"/>
    </source>
</evidence>
<dbReference type="PANTHER" id="PTHR43818:SF11">
    <property type="entry name" value="BCDNA.GH03377"/>
    <property type="match status" value="1"/>
</dbReference>
<dbReference type="Gene3D" id="3.40.50.720">
    <property type="entry name" value="NAD(P)-binding Rossmann-like Domain"/>
    <property type="match status" value="1"/>
</dbReference>
<name>A0ABM9CQH8_9BACL</name>
<evidence type="ECO:0000259" key="3">
    <source>
        <dbReference type="Pfam" id="PF22725"/>
    </source>
</evidence>
<dbReference type="Proteomes" id="UP000838821">
    <property type="component" value="Unassembled WGS sequence"/>
</dbReference>
<dbReference type="GO" id="GO:0016491">
    <property type="term" value="F:oxidoreductase activity"/>
    <property type="evidence" value="ECO:0007669"/>
    <property type="project" value="UniProtKB-KW"/>
</dbReference>
<comment type="caution">
    <text evidence="4">The sequence shown here is derived from an EMBL/GenBank/DDBJ whole genome shotgun (WGS) entry which is preliminary data.</text>
</comment>
<gene>
    <name evidence="4" type="primary">iolG_27</name>
    <name evidence="4" type="ORF">PAECIP111891_05175</name>
</gene>
<dbReference type="InterPro" id="IPR050463">
    <property type="entry name" value="Gfo/Idh/MocA_oxidrdct_glycsds"/>
</dbReference>
<dbReference type="PANTHER" id="PTHR43818">
    <property type="entry name" value="BCDNA.GH03377"/>
    <property type="match status" value="1"/>
</dbReference>
<proteinExistence type="predicted"/>
<dbReference type="EMBL" id="CAKMMW010000020">
    <property type="protein sequence ID" value="CAH1221413.1"/>
    <property type="molecule type" value="Genomic_DNA"/>
</dbReference>
<dbReference type="SUPFAM" id="SSF51735">
    <property type="entry name" value="NAD(P)-binding Rossmann-fold domains"/>
    <property type="match status" value="1"/>
</dbReference>
<dbReference type="InterPro" id="IPR000683">
    <property type="entry name" value="Gfo/Idh/MocA-like_OxRdtase_N"/>
</dbReference>
<dbReference type="InterPro" id="IPR036291">
    <property type="entry name" value="NAD(P)-bd_dom_sf"/>
</dbReference>
<dbReference type="SUPFAM" id="SSF55347">
    <property type="entry name" value="Glyceraldehyde-3-phosphate dehydrogenase-like, C-terminal domain"/>
    <property type="match status" value="1"/>
</dbReference>
<keyword evidence="5" id="KW-1185">Reference proteome</keyword>
<dbReference type="Pfam" id="PF22725">
    <property type="entry name" value="GFO_IDH_MocA_C3"/>
    <property type="match status" value="1"/>
</dbReference>
<sequence>MSGNLVKLAVIGCGDIVMGQHLPTLLENPSVQVIAVCDKDPVRAETAGAAFGSSYHTTDHKRILDDTEVQAVLVCTPPWATPSITIEALHAGKDVLCEKPMATSLDAAEQMAEAERLSGRLLQVGFTYRHGPLMDGLRGWIESDRLGHPLQIRLSTFDEVWDPEGNQEHYERILNTLRHGPPCIHDGAHAADHLAFLTSSSPVRITARGLTSRPEFPSPNYNSALIEFANGDQAKLEIGWFFPGFPLGEFQILGPKGMAYLDRAKGEAVLISDRLTERIQLSENRVSSCFRAQLQKFLTSITFRQTPVPGSREGISSLRLTLAFAQAMETGESVRLSEESEQ</sequence>
<evidence type="ECO:0000313" key="4">
    <source>
        <dbReference type="EMBL" id="CAH1221413.1"/>
    </source>
</evidence>
<dbReference type="Gene3D" id="3.30.360.10">
    <property type="entry name" value="Dihydrodipicolinate Reductase, domain 2"/>
    <property type="match status" value="1"/>
</dbReference>
<evidence type="ECO:0000313" key="5">
    <source>
        <dbReference type="Proteomes" id="UP000838821"/>
    </source>
</evidence>
<organism evidence="4 5">
    <name type="scientific">Paenibacillus allorhizoplanae</name>
    <dbReference type="NCBI Taxonomy" id="2905648"/>
    <lineage>
        <taxon>Bacteria</taxon>
        <taxon>Bacillati</taxon>
        <taxon>Bacillota</taxon>
        <taxon>Bacilli</taxon>
        <taxon>Bacillales</taxon>
        <taxon>Paenibacillaceae</taxon>
        <taxon>Paenibacillus</taxon>
    </lineage>
</organism>
<dbReference type="InterPro" id="IPR055170">
    <property type="entry name" value="GFO_IDH_MocA-like_dom"/>
</dbReference>
<feature type="domain" description="GFO/IDH/MocA-like oxidoreductase" evidence="3">
    <location>
        <begin position="137"/>
        <end position="259"/>
    </location>
</feature>